<proteinExistence type="predicted"/>
<comment type="caution">
    <text evidence="1">The sequence shown here is derived from an EMBL/GenBank/DDBJ whole genome shotgun (WGS) entry which is preliminary data.</text>
</comment>
<evidence type="ECO:0000313" key="2">
    <source>
        <dbReference type="Proteomes" id="UP000195402"/>
    </source>
</evidence>
<name>A0A200RBB6_MACCD</name>
<evidence type="ECO:0000313" key="1">
    <source>
        <dbReference type="EMBL" id="OVA20015.1"/>
    </source>
</evidence>
<protein>
    <submittedName>
        <fullName evidence="1">Uncharacterized protein</fullName>
    </submittedName>
</protein>
<gene>
    <name evidence="1" type="ORF">BVC80_1667g47</name>
</gene>
<keyword evidence="2" id="KW-1185">Reference proteome</keyword>
<dbReference type="AlphaFoldDB" id="A0A200RBB6"/>
<sequence>MLLSGLLFWMFKKGSSFHISGAWAFAVLSSKLVPVPISSSFTISTPQEKGDDGNLIVREMSFVRKGTRAVLLGPKAAGSGVGYGTKGPRTSRRFFFWAAVHCWIRGSALSNCSVQVGILSVHQLHSSAKQANQRGQAIKERESF</sequence>
<accession>A0A200RBB6</accession>
<organism evidence="1 2">
    <name type="scientific">Macleaya cordata</name>
    <name type="common">Five-seeded plume-poppy</name>
    <name type="synonym">Bocconia cordata</name>
    <dbReference type="NCBI Taxonomy" id="56857"/>
    <lineage>
        <taxon>Eukaryota</taxon>
        <taxon>Viridiplantae</taxon>
        <taxon>Streptophyta</taxon>
        <taxon>Embryophyta</taxon>
        <taxon>Tracheophyta</taxon>
        <taxon>Spermatophyta</taxon>
        <taxon>Magnoliopsida</taxon>
        <taxon>Ranunculales</taxon>
        <taxon>Papaveraceae</taxon>
        <taxon>Papaveroideae</taxon>
        <taxon>Macleaya</taxon>
    </lineage>
</organism>
<dbReference type="OrthoDB" id="1917552at2759"/>
<reference evidence="1 2" key="1">
    <citation type="journal article" date="2017" name="Mol. Plant">
        <title>The Genome of Medicinal Plant Macleaya cordata Provides New Insights into Benzylisoquinoline Alkaloids Metabolism.</title>
        <authorList>
            <person name="Liu X."/>
            <person name="Liu Y."/>
            <person name="Huang P."/>
            <person name="Ma Y."/>
            <person name="Qing Z."/>
            <person name="Tang Q."/>
            <person name="Cao H."/>
            <person name="Cheng P."/>
            <person name="Zheng Y."/>
            <person name="Yuan Z."/>
            <person name="Zhou Y."/>
            <person name="Liu J."/>
            <person name="Tang Z."/>
            <person name="Zhuo Y."/>
            <person name="Zhang Y."/>
            <person name="Yu L."/>
            <person name="Huang J."/>
            <person name="Yang P."/>
            <person name="Peng Q."/>
            <person name="Zhang J."/>
            <person name="Jiang W."/>
            <person name="Zhang Z."/>
            <person name="Lin K."/>
            <person name="Ro D.K."/>
            <person name="Chen X."/>
            <person name="Xiong X."/>
            <person name="Shang Y."/>
            <person name="Huang S."/>
            <person name="Zeng J."/>
        </authorList>
    </citation>
    <scope>NUCLEOTIDE SEQUENCE [LARGE SCALE GENOMIC DNA]</scope>
    <source>
        <strain evidence="2">cv. BLH2017</strain>
        <tissue evidence="1">Root</tissue>
    </source>
</reference>
<dbReference type="Proteomes" id="UP000195402">
    <property type="component" value="Unassembled WGS sequence"/>
</dbReference>
<dbReference type="InParanoid" id="A0A200RBB6"/>
<dbReference type="EMBL" id="MVGT01000150">
    <property type="protein sequence ID" value="OVA20015.1"/>
    <property type="molecule type" value="Genomic_DNA"/>
</dbReference>